<dbReference type="EMBL" id="CAMXCT030001155">
    <property type="protein sequence ID" value="CAL4774634.1"/>
    <property type="molecule type" value="Genomic_DNA"/>
</dbReference>
<reference evidence="5" key="2">
    <citation type="submission" date="2024-04" db="EMBL/GenBank/DDBJ databases">
        <authorList>
            <person name="Chen Y."/>
            <person name="Shah S."/>
            <person name="Dougan E. K."/>
            <person name="Thang M."/>
            <person name="Chan C."/>
        </authorList>
    </citation>
    <scope>NUCLEOTIDE SEQUENCE [LARGE SCALE GENOMIC DNA]</scope>
</reference>
<name>A0A9P1FUY7_9DINO</name>
<dbReference type="SMART" id="SM00248">
    <property type="entry name" value="ANK"/>
    <property type="match status" value="2"/>
</dbReference>
<dbReference type="PROSITE" id="PS50088">
    <property type="entry name" value="ANK_REPEAT"/>
    <property type="match status" value="2"/>
</dbReference>
<dbReference type="EMBL" id="CAMXCT020001155">
    <property type="protein sequence ID" value="CAL1140697.1"/>
    <property type="molecule type" value="Genomic_DNA"/>
</dbReference>
<protein>
    <submittedName>
        <fullName evidence="6">Inversin</fullName>
    </submittedName>
</protein>
<keyword evidence="7" id="KW-1185">Reference proteome</keyword>
<dbReference type="PANTHER" id="PTHR24171">
    <property type="entry name" value="ANKYRIN REPEAT DOMAIN-CONTAINING PROTEIN 39-RELATED"/>
    <property type="match status" value="1"/>
</dbReference>
<accession>A0A9P1FUY7</accession>
<dbReference type="PROSITE" id="PS50297">
    <property type="entry name" value="ANK_REP_REGION"/>
    <property type="match status" value="2"/>
</dbReference>
<evidence type="ECO:0000256" key="3">
    <source>
        <dbReference type="PROSITE-ProRule" id="PRU00023"/>
    </source>
</evidence>
<keyword evidence="2 3" id="KW-0040">ANK repeat</keyword>
<comment type="caution">
    <text evidence="4">The sequence shown here is derived from an EMBL/GenBank/DDBJ whole genome shotgun (WGS) entry which is preliminary data.</text>
</comment>
<feature type="repeat" description="ANK" evidence="3">
    <location>
        <begin position="161"/>
        <end position="193"/>
    </location>
</feature>
<keyword evidence="1" id="KW-0677">Repeat</keyword>
<dbReference type="EMBL" id="CAMXCT010001155">
    <property type="protein sequence ID" value="CAI3987322.1"/>
    <property type="molecule type" value="Genomic_DNA"/>
</dbReference>
<dbReference type="InterPro" id="IPR002110">
    <property type="entry name" value="Ankyrin_rpt"/>
</dbReference>
<sequence length="251" mass="26686">MCQADTPLGVGFWTETTTQCKVLEKPIVVPHGQDHFQGYSILYAYCAEEGLTQLLEGVLPPILPATQKEPSKFPSLEAISENFGAKDPKAAAPNSKFCVPLRVPGELATQVTDVAPGRDIWMVRFDQDLITPFLQAAKACDATKLRAGLAEGVKGDTVDEDGVSALMMAASEGGAEACEVLLKGGAAVNHAERKNKRTALMCAAQGGHLEAVKTLLAAKADTTQVDSETQTALHWAVGSTQWRWGPLGQLA</sequence>
<dbReference type="AlphaFoldDB" id="A0A9P1FUY7"/>
<evidence type="ECO:0000313" key="7">
    <source>
        <dbReference type="Proteomes" id="UP001152797"/>
    </source>
</evidence>
<reference evidence="4" key="1">
    <citation type="submission" date="2022-10" db="EMBL/GenBank/DDBJ databases">
        <authorList>
            <person name="Chen Y."/>
            <person name="Dougan E. K."/>
            <person name="Chan C."/>
            <person name="Rhodes N."/>
            <person name="Thang M."/>
        </authorList>
    </citation>
    <scope>NUCLEOTIDE SEQUENCE</scope>
</reference>
<evidence type="ECO:0000256" key="2">
    <source>
        <dbReference type="ARBA" id="ARBA00023043"/>
    </source>
</evidence>
<feature type="repeat" description="ANK" evidence="3">
    <location>
        <begin position="195"/>
        <end position="227"/>
    </location>
</feature>
<evidence type="ECO:0000256" key="1">
    <source>
        <dbReference type="ARBA" id="ARBA00022737"/>
    </source>
</evidence>
<dbReference type="SUPFAM" id="SSF48403">
    <property type="entry name" value="Ankyrin repeat"/>
    <property type="match status" value="1"/>
</dbReference>
<dbReference type="InterPro" id="IPR036770">
    <property type="entry name" value="Ankyrin_rpt-contain_sf"/>
</dbReference>
<dbReference type="Gene3D" id="1.25.40.20">
    <property type="entry name" value="Ankyrin repeat-containing domain"/>
    <property type="match status" value="1"/>
</dbReference>
<evidence type="ECO:0000313" key="4">
    <source>
        <dbReference type="EMBL" id="CAI3987322.1"/>
    </source>
</evidence>
<organism evidence="4">
    <name type="scientific">Cladocopium goreaui</name>
    <dbReference type="NCBI Taxonomy" id="2562237"/>
    <lineage>
        <taxon>Eukaryota</taxon>
        <taxon>Sar</taxon>
        <taxon>Alveolata</taxon>
        <taxon>Dinophyceae</taxon>
        <taxon>Suessiales</taxon>
        <taxon>Symbiodiniaceae</taxon>
        <taxon>Cladocopium</taxon>
    </lineage>
</organism>
<gene>
    <name evidence="4" type="ORF">C1SCF055_LOCUS14605</name>
</gene>
<evidence type="ECO:0000313" key="6">
    <source>
        <dbReference type="EMBL" id="CAL4774634.1"/>
    </source>
</evidence>
<dbReference type="Proteomes" id="UP001152797">
    <property type="component" value="Unassembled WGS sequence"/>
</dbReference>
<dbReference type="Pfam" id="PF12796">
    <property type="entry name" value="Ank_2"/>
    <property type="match status" value="1"/>
</dbReference>
<dbReference type="OrthoDB" id="341259at2759"/>
<proteinExistence type="predicted"/>
<evidence type="ECO:0000313" key="5">
    <source>
        <dbReference type="EMBL" id="CAL1140697.1"/>
    </source>
</evidence>